<organism evidence="1 2">
    <name type="scientific">Arctium lappa</name>
    <name type="common">Greater burdock</name>
    <name type="synonym">Lappa major</name>
    <dbReference type="NCBI Taxonomy" id="4217"/>
    <lineage>
        <taxon>Eukaryota</taxon>
        <taxon>Viridiplantae</taxon>
        <taxon>Streptophyta</taxon>
        <taxon>Embryophyta</taxon>
        <taxon>Tracheophyta</taxon>
        <taxon>Spermatophyta</taxon>
        <taxon>Magnoliopsida</taxon>
        <taxon>eudicotyledons</taxon>
        <taxon>Gunneridae</taxon>
        <taxon>Pentapetalae</taxon>
        <taxon>asterids</taxon>
        <taxon>campanulids</taxon>
        <taxon>Asterales</taxon>
        <taxon>Asteraceae</taxon>
        <taxon>Carduoideae</taxon>
        <taxon>Cardueae</taxon>
        <taxon>Arctiinae</taxon>
        <taxon>Arctium</taxon>
    </lineage>
</organism>
<evidence type="ECO:0000313" key="1">
    <source>
        <dbReference type="EMBL" id="KAI3747835.1"/>
    </source>
</evidence>
<reference evidence="2" key="1">
    <citation type="journal article" date="2022" name="Mol. Ecol. Resour.">
        <title>The genomes of chicory, endive, great burdock and yacon provide insights into Asteraceae palaeo-polyploidization history and plant inulin production.</title>
        <authorList>
            <person name="Fan W."/>
            <person name="Wang S."/>
            <person name="Wang H."/>
            <person name="Wang A."/>
            <person name="Jiang F."/>
            <person name="Liu H."/>
            <person name="Zhao H."/>
            <person name="Xu D."/>
            <person name="Zhang Y."/>
        </authorList>
    </citation>
    <scope>NUCLEOTIDE SEQUENCE [LARGE SCALE GENOMIC DNA]</scope>
    <source>
        <strain evidence="2">cv. Niubang</strain>
    </source>
</reference>
<protein>
    <submittedName>
        <fullName evidence="1">Uncharacterized protein</fullName>
    </submittedName>
</protein>
<accession>A0ACB9DN53</accession>
<gene>
    <name evidence="1" type="ORF">L6452_10517</name>
</gene>
<reference evidence="1 2" key="2">
    <citation type="journal article" date="2022" name="Mol. Ecol. Resour.">
        <title>The genomes of chicory, endive, great burdock and yacon provide insights into Asteraceae paleo-polyploidization history and plant inulin production.</title>
        <authorList>
            <person name="Fan W."/>
            <person name="Wang S."/>
            <person name="Wang H."/>
            <person name="Wang A."/>
            <person name="Jiang F."/>
            <person name="Liu H."/>
            <person name="Zhao H."/>
            <person name="Xu D."/>
            <person name="Zhang Y."/>
        </authorList>
    </citation>
    <scope>NUCLEOTIDE SEQUENCE [LARGE SCALE GENOMIC DNA]</scope>
    <source>
        <strain evidence="2">cv. Niubang</strain>
    </source>
</reference>
<comment type="caution">
    <text evidence="1">The sequence shown here is derived from an EMBL/GenBank/DDBJ whole genome shotgun (WGS) entry which is preliminary data.</text>
</comment>
<dbReference type="EMBL" id="CM042049">
    <property type="protein sequence ID" value="KAI3747835.1"/>
    <property type="molecule type" value="Genomic_DNA"/>
</dbReference>
<dbReference type="Proteomes" id="UP001055879">
    <property type="component" value="Linkage Group LG03"/>
</dbReference>
<keyword evidence="2" id="KW-1185">Reference proteome</keyword>
<name>A0ACB9DN53_ARCLA</name>
<evidence type="ECO:0000313" key="2">
    <source>
        <dbReference type="Proteomes" id="UP001055879"/>
    </source>
</evidence>
<sequence length="189" mass="21653">MLSSVFPATGESMPSDLFLGTGFTPWDTDTVGTPFVYPPQVESVFSFSSGSDDSTPKTNSSNSGSDEGEPVDPIDERKRRRMISNRESARRSRMRKQKHLENLRNQVNRHKAGNREIMNRLRFVSHHGQLVRQENERLRSESVMLRQKLWDIRQVLLVRQLQSQLLSSAWPCNNNVISMNEQNPPSLIT</sequence>
<proteinExistence type="predicted"/>